<protein>
    <recommendedName>
        <fullName evidence="2">Carbohydrate-binding domain-containing protein</fullName>
    </recommendedName>
</protein>
<gene>
    <name evidence="1" type="ORF">METZ01_LOCUS109799</name>
</gene>
<sequence>MGFKSRFLLFFVFHFLIKAQSDPVNRKNFQTEISPTNEEIIIDGDKNEEVWKTCPVIKDFFRITPVDTGYASAQTEVQLTYDNNYLYAAIICYDKIIGNRPIESLRRDFNFPKNDNFIIFMD</sequence>
<name>A0A381WWN8_9ZZZZ</name>
<dbReference type="EMBL" id="UINC01013137">
    <property type="protein sequence ID" value="SVA56945.1"/>
    <property type="molecule type" value="Genomic_DNA"/>
</dbReference>
<dbReference type="Gene3D" id="2.60.40.1190">
    <property type="match status" value="1"/>
</dbReference>
<proteinExistence type="predicted"/>
<reference evidence="1" key="1">
    <citation type="submission" date="2018-05" db="EMBL/GenBank/DDBJ databases">
        <authorList>
            <person name="Lanie J.A."/>
            <person name="Ng W.-L."/>
            <person name="Kazmierczak K.M."/>
            <person name="Andrzejewski T.M."/>
            <person name="Davidsen T.M."/>
            <person name="Wayne K.J."/>
            <person name="Tettelin H."/>
            <person name="Glass J.I."/>
            <person name="Rusch D."/>
            <person name="Podicherti R."/>
            <person name="Tsui H.-C.T."/>
            <person name="Winkler M.E."/>
        </authorList>
    </citation>
    <scope>NUCLEOTIDE SEQUENCE</scope>
</reference>
<feature type="non-terminal residue" evidence="1">
    <location>
        <position position="122"/>
    </location>
</feature>
<organism evidence="1">
    <name type="scientific">marine metagenome</name>
    <dbReference type="NCBI Taxonomy" id="408172"/>
    <lineage>
        <taxon>unclassified sequences</taxon>
        <taxon>metagenomes</taxon>
        <taxon>ecological metagenomes</taxon>
    </lineage>
</organism>
<accession>A0A381WWN8</accession>
<dbReference type="SUPFAM" id="SSF49344">
    <property type="entry name" value="CBD9-like"/>
    <property type="match status" value="1"/>
</dbReference>
<evidence type="ECO:0008006" key="2">
    <source>
        <dbReference type="Google" id="ProtNLM"/>
    </source>
</evidence>
<dbReference type="AlphaFoldDB" id="A0A381WWN8"/>
<evidence type="ECO:0000313" key="1">
    <source>
        <dbReference type="EMBL" id="SVA56945.1"/>
    </source>
</evidence>